<dbReference type="EMBL" id="LCMI01000001">
    <property type="protein sequence ID" value="KKU33796.1"/>
    <property type="molecule type" value="Genomic_DNA"/>
</dbReference>
<dbReference type="Gene3D" id="3.30.70.1290">
    <property type="entry name" value="Transposase IS200-like"/>
    <property type="match status" value="1"/>
</dbReference>
<dbReference type="GO" id="GO:0043565">
    <property type="term" value="F:sequence-specific DNA binding"/>
    <property type="evidence" value="ECO:0007669"/>
    <property type="project" value="TreeGrafter"/>
</dbReference>
<name>A0A0G1PM29_9BACT</name>
<dbReference type="GO" id="GO:0006313">
    <property type="term" value="P:DNA transposition"/>
    <property type="evidence" value="ECO:0007669"/>
    <property type="project" value="InterPro"/>
</dbReference>
<accession>A0A0G1PM29</accession>
<sequence length="176" mass="20165">MNNDLPNRRSVRLKGYDYSLNGTYFVTICTQDRECLFGEIVNDPVGATRGSPAHMKLNRIGLIVDNVLNSLPNHHHMELNAYQIMPNHIHFVINLSGGSRPDVSGGSRPAPTVGNIVGLFKSECTKEIRRISNNTDLCIWQRNYYEHIVRDEGDLNRIQEYILNNPINWERDELFV</sequence>
<evidence type="ECO:0000259" key="1">
    <source>
        <dbReference type="SMART" id="SM01321"/>
    </source>
</evidence>
<dbReference type="PANTHER" id="PTHR36966:SF1">
    <property type="entry name" value="REP-ASSOCIATED TYROSINE TRANSPOSASE"/>
    <property type="match status" value="1"/>
</dbReference>
<dbReference type="GO" id="GO:0004803">
    <property type="term" value="F:transposase activity"/>
    <property type="evidence" value="ECO:0007669"/>
    <property type="project" value="InterPro"/>
</dbReference>
<organism evidence="2 3">
    <name type="scientific">Candidatus Collierbacteria bacterium GW2011_GWA2_46_26</name>
    <dbReference type="NCBI Taxonomy" id="1618381"/>
    <lineage>
        <taxon>Bacteria</taxon>
        <taxon>Candidatus Collieribacteriota</taxon>
    </lineage>
</organism>
<dbReference type="InterPro" id="IPR002686">
    <property type="entry name" value="Transposase_17"/>
</dbReference>
<comment type="caution">
    <text evidence="2">The sequence shown here is derived from an EMBL/GenBank/DDBJ whole genome shotgun (WGS) entry which is preliminary data.</text>
</comment>
<dbReference type="InterPro" id="IPR036515">
    <property type="entry name" value="Transposase_17_sf"/>
</dbReference>
<evidence type="ECO:0000313" key="3">
    <source>
        <dbReference type="Proteomes" id="UP000034794"/>
    </source>
</evidence>
<dbReference type="PANTHER" id="PTHR36966">
    <property type="entry name" value="REP-ASSOCIATED TYROSINE TRANSPOSASE"/>
    <property type="match status" value="1"/>
</dbReference>
<gene>
    <name evidence="2" type="ORF">UX47_C0001G0079</name>
</gene>
<dbReference type="Proteomes" id="UP000034794">
    <property type="component" value="Unassembled WGS sequence"/>
</dbReference>
<dbReference type="SMART" id="SM01321">
    <property type="entry name" value="Y1_Tnp"/>
    <property type="match status" value="1"/>
</dbReference>
<dbReference type="InterPro" id="IPR052715">
    <property type="entry name" value="RAYT_transposase"/>
</dbReference>
<reference evidence="2 3" key="1">
    <citation type="journal article" date="2015" name="Nature">
        <title>rRNA introns, odd ribosomes, and small enigmatic genomes across a large radiation of phyla.</title>
        <authorList>
            <person name="Brown C.T."/>
            <person name="Hug L.A."/>
            <person name="Thomas B.C."/>
            <person name="Sharon I."/>
            <person name="Castelle C.J."/>
            <person name="Singh A."/>
            <person name="Wilkins M.J."/>
            <person name="Williams K.H."/>
            <person name="Banfield J.F."/>
        </authorList>
    </citation>
    <scope>NUCLEOTIDE SEQUENCE [LARGE SCALE GENOMIC DNA]</scope>
</reference>
<dbReference type="PATRIC" id="fig|1618381.3.peg.82"/>
<evidence type="ECO:0000313" key="2">
    <source>
        <dbReference type="EMBL" id="KKU33796.1"/>
    </source>
</evidence>
<feature type="domain" description="Transposase IS200-like" evidence="1">
    <location>
        <begin position="19"/>
        <end position="165"/>
    </location>
</feature>
<protein>
    <recommendedName>
        <fullName evidence="1">Transposase IS200-like domain-containing protein</fullName>
    </recommendedName>
</protein>
<dbReference type="SUPFAM" id="SSF143422">
    <property type="entry name" value="Transposase IS200-like"/>
    <property type="match status" value="1"/>
</dbReference>
<dbReference type="Pfam" id="PF01797">
    <property type="entry name" value="Y1_Tnp"/>
    <property type="match status" value="1"/>
</dbReference>
<dbReference type="AlphaFoldDB" id="A0A0G1PM29"/>
<proteinExistence type="predicted"/>